<evidence type="ECO:0000256" key="1">
    <source>
        <dbReference type="ARBA" id="ARBA00009067"/>
    </source>
</evidence>
<protein>
    <submittedName>
        <fullName evidence="4">CAAX amino terminal protease family protein</fullName>
    </submittedName>
</protein>
<dbReference type="PANTHER" id="PTHR36435">
    <property type="entry name" value="SLR1288 PROTEIN"/>
    <property type="match status" value="1"/>
</dbReference>
<feature type="transmembrane region" description="Helical" evidence="2">
    <location>
        <begin position="97"/>
        <end position="117"/>
    </location>
</feature>
<keyword evidence="2" id="KW-0472">Membrane</keyword>
<keyword evidence="5" id="KW-1185">Reference proteome</keyword>
<dbReference type="InterPro" id="IPR052710">
    <property type="entry name" value="CAAX_protease"/>
</dbReference>
<feature type="transmembrane region" description="Helical" evidence="2">
    <location>
        <begin position="137"/>
        <end position="157"/>
    </location>
</feature>
<keyword evidence="4" id="KW-0645">Protease</keyword>
<dbReference type="PANTHER" id="PTHR36435:SF1">
    <property type="entry name" value="CAAX AMINO TERMINAL PROTEASE FAMILY PROTEIN"/>
    <property type="match status" value="1"/>
</dbReference>
<keyword evidence="2" id="KW-1133">Transmembrane helix</keyword>
<dbReference type="HOGENOM" id="CLU_1193629_0_0_9"/>
<proteinExistence type="inferred from homology"/>
<keyword evidence="2" id="KW-0812">Transmembrane</keyword>
<organism evidence="4 5">
    <name type="scientific">Lactobacillus ultunensis DSM 16047</name>
    <dbReference type="NCBI Taxonomy" id="525365"/>
    <lineage>
        <taxon>Bacteria</taxon>
        <taxon>Bacillati</taxon>
        <taxon>Bacillota</taxon>
        <taxon>Bacilli</taxon>
        <taxon>Lactobacillales</taxon>
        <taxon>Lactobacillaceae</taxon>
        <taxon>Lactobacillus</taxon>
    </lineage>
</organism>
<dbReference type="GO" id="GO:0006508">
    <property type="term" value="P:proteolysis"/>
    <property type="evidence" value="ECO:0007669"/>
    <property type="project" value="UniProtKB-KW"/>
</dbReference>
<sequence>MKEKKFMKVFKNMFKEIGIAIWLFLIFAFMQVPLVESTPVYSIDNQRQFIEAFKQVNLTHNVFMMIIFTIVTFVMEWFVCFWLKNKLFFSKRITQRSVILALAAGLFSFIFEILTMFSAFTNNFKPSVFISTLRTWMAVPLIISLVLITPTLEELLFQAGIQKGVFRKLNPWLAIVLTSIIFAAAHDITLNVAFLHRVLAGIAFGYVYQKTDDIKMAILGHSISNLLPLIICCAQAWS</sequence>
<dbReference type="AlphaFoldDB" id="C2EP34"/>
<comment type="similarity">
    <text evidence="1">Belongs to the UPF0177 family.</text>
</comment>
<dbReference type="eggNOG" id="COG1266">
    <property type="taxonomic scope" value="Bacteria"/>
</dbReference>
<accession>C2EP34</accession>
<dbReference type="STRING" id="525365.HMPREF0548_1430"/>
<gene>
    <name evidence="4" type="ORF">HMPREF0548_1430</name>
</gene>
<name>C2EP34_9LACO</name>
<dbReference type="GO" id="GO:0080120">
    <property type="term" value="P:CAAX-box protein maturation"/>
    <property type="evidence" value="ECO:0007669"/>
    <property type="project" value="UniProtKB-ARBA"/>
</dbReference>
<evidence type="ECO:0000256" key="2">
    <source>
        <dbReference type="SAM" id="Phobius"/>
    </source>
</evidence>
<feature type="transmembrane region" description="Helical" evidence="2">
    <location>
        <begin position="61"/>
        <end position="85"/>
    </location>
</feature>
<evidence type="ECO:0000313" key="5">
    <source>
        <dbReference type="Proteomes" id="UP000005583"/>
    </source>
</evidence>
<dbReference type="InterPro" id="IPR003675">
    <property type="entry name" value="Rce1/LyrA-like_dom"/>
</dbReference>
<dbReference type="PATRIC" id="fig|525365.8.peg.971"/>
<feature type="domain" description="CAAX prenyl protease 2/Lysostaphin resistance protein A-like" evidence="3">
    <location>
        <begin position="136"/>
        <end position="227"/>
    </location>
</feature>
<dbReference type="GO" id="GO:0004175">
    <property type="term" value="F:endopeptidase activity"/>
    <property type="evidence" value="ECO:0007669"/>
    <property type="project" value="UniProtKB-ARBA"/>
</dbReference>
<feature type="transmembrane region" description="Helical" evidence="2">
    <location>
        <begin position="169"/>
        <end position="186"/>
    </location>
</feature>
<comment type="caution">
    <text evidence="4">The sequence shown here is derived from an EMBL/GenBank/DDBJ whole genome shotgun (WGS) entry which is preliminary data.</text>
</comment>
<dbReference type="Proteomes" id="UP000005583">
    <property type="component" value="Unassembled WGS sequence"/>
</dbReference>
<keyword evidence="4" id="KW-0378">Hydrolase</keyword>
<reference evidence="4 5" key="1">
    <citation type="submission" date="2009-01" db="EMBL/GenBank/DDBJ databases">
        <authorList>
            <person name="Qin X."/>
            <person name="Bachman B."/>
            <person name="Battles P."/>
            <person name="Bell A."/>
            <person name="Bess C."/>
            <person name="Bickham C."/>
            <person name="Chaboub L."/>
            <person name="Chen D."/>
            <person name="Coyle M."/>
            <person name="Deiros D.R."/>
            <person name="Dinh H."/>
            <person name="Forbes L."/>
            <person name="Fowler G."/>
            <person name="Francisco L."/>
            <person name="Fu Q."/>
            <person name="Gubbala S."/>
            <person name="Hale W."/>
            <person name="Han Y."/>
            <person name="Hemphill L."/>
            <person name="Highlander S.K."/>
            <person name="Hirani K."/>
            <person name="Hogues M."/>
            <person name="Jackson L."/>
            <person name="Jakkamsetti A."/>
            <person name="Javaid M."/>
            <person name="Jiang H."/>
            <person name="Korchina V."/>
            <person name="Kovar C."/>
            <person name="Lara F."/>
            <person name="Lee S."/>
            <person name="Mata R."/>
            <person name="Mathew T."/>
            <person name="Moen C."/>
            <person name="Morales K."/>
            <person name="Munidasa M."/>
            <person name="Nazareth L."/>
            <person name="Ngo R."/>
            <person name="Nguyen L."/>
            <person name="Okwuonu G."/>
            <person name="Ongeri F."/>
            <person name="Patil S."/>
            <person name="Petrosino J."/>
            <person name="Pham C."/>
            <person name="Pham P."/>
            <person name="Pu L.-L."/>
            <person name="Puazo M."/>
            <person name="Raj R."/>
            <person name="Reid J."/>
            <person name="Rouhana J."/>
            <person name="Saada N."/>
            <person name="Shang Y."/>
            <person name="Simmons D."/>
            <person name="Thornton R."/>
            <person name="Warren J."/>
            <person name="Weissenberger G."/>
            <person name="Zhang J."/>
            <person name="Zhang L."/>
            <person name="Zhou C."/>
            <person name="Zhu D."/>
            <person name="Muzny D."/>
            <person name="Worley K."/>
            <person name="Gibbs R."/>
        </authorList>
    </citation>
    <scope>NUCLEOTIDE SEQUENCE [LARGE SCALE GENOMIC DNA]</scope>
    <source>
        <strain evidence="4 5">DSM 16047</strain>
    </source>
</reference>
<dbReference type="EMBL" id="ACGU01000066">
    <property type="protein sequence ID" value="EEJ71709.1"/>
    <property type="molecule type" value="Genomic_DNA"/>
</dbReference>
<evidence type="ECO:0000259" key="3">
    <source>
        <dbReference type="Pfam" id="PF02517"/>
    </source>
</evidence>
<dbReference type="Pfam" id="PF02517">
    <property type="entry name" value="Rce1-like"/>
    <property type="match status" value="1"/>
</dbReference>
<evidence type="ECO:0000313" key="4">
    <source>
        <dbReference type="EMBL" id="EEJ71709.1"/>
    </source>
</evidence>
<feature type="transmembrane region" description="Helical" evidence="2">
    <location>
        <begin position="192"/>
        <end position="209"/>
    </location>
</feature>